<keyword evidence="3" id="KW-1185">Reference proteome</keyword>
<dbReference type="Proteomes" id="UP000585474">
    <property type="component" value="Unassembled WGS sequence"/>
</dbReference>
<name>A0A7J0GGA9_9ERIC</name>
<protein>
    <submittedName>
        <fullName evidence="2">Uncharacterized protein</fullName>
    </submittedName>
</protein>
<sequence>MLAILLQHQQPPLLRYCSPKLLSCAALVDPIAIAAPALVVAPYASYCPCHDYGPCVGCCLLRWLLPLRGLLSHAVVTASEGLLSLVAVVALVPVVTPCSSCCPYRAAGLLQQLPCRIHRLL</sequence>
<feature type="transmembrane region" description="Helical" evidence="1">
    <location>
        <begin position="21"/>
        <end position="44"/>
    </location>
</feature>
<evidence type="ECO:0000313" key="3">
    <source>
        <dbReference type="Proteomes" id="UP000585474"/>
    </source>
</evidence>
<gene>
    <name evidence="2" type="ORF">Acr_21g0004560</name>
</gene>
<comment type="caution">
    <text evidence="2">The sequence shown here is derived from an EMBL/GenBank/DDBJ whole genome shotgun (WGS) entry which is preliminary data.</text>
</comment>
<keyword evidence="1" id="KW-0812">Transmembrane</keyword>
<organism evidence="2 3">
    <name type="scientific">Actinidia rufa</name>
    <dbReference type="NCBI Taxonomy" id="165716"/>
    <lineage>
        <taxon>Eukaryota</taxon>
        <taxon>Viridiplantae</taxon>
        <taxon>Streptophyta</taxon>
        <taxon>Embryophyta</taxon>
        <taxon>Tracheophyta</taxon>
        <taxon>Spermatophyta</taxon>
        <taxon>Magnoliopsida</taxon>
        <taxon>eudicotyledons</taxon>
        <taxon>Gunneridae</taxon>
        <taxon>Pentapetalae</taxon>
        <taxon>asterids</taxon>
        <taxon>Ericales</taxon>
        <taxon>Actinidiaceae</taxon>
        <taxon>Actinidia</taxon>
    </lineage>
</organism>
<proteinExistence type="predicted"/>
<keyword evidence="1" id="KW-1133">Transmembrane helix</keyword>
<dbReference type="AlphaFoldDB" id="A0A7J0GGA9"/>
<reference evidence="2 3" key="1">
    <citation type="submission" date="2019-07" db="EMBL/GenBank/DDBJ databases">
        <title>De Novo Assembly of kiwifruit Actinidia rufa.</title>
        <authorList>
            <person name="Sugita-Konishi S."/>
            <person name="Sato K."/>
            <person name="Mori E."/>
            <person name="Abe Y."/>
            <person name="Kisaki G."/>
            <person name="Hamano K."/>
            <person name="Suezawa K."/>
            <person name="Otani M."/>
            <person name="Fukuda T."/>
            <person name="Manabe T."/>
            <person name="Gomi K."/>
            <person name="Tabuchi M."/>
            <person name="Akimitsu K."/>
            <person name="Kataoka I."/>
        </authorList>
    </citation>
    <scope>NUCLEOTIDE SEQUENCE [LARGE SCALE GENOMIC DNA]</scope>
    <source>
        <strain evidence="3">cv. Fuchu</strain>
    </source>
</reference>
<evidence type="ECO:0000256" key="1">
    <source>
        <dbReference type="SAM" id="Phobius"/>
    </source>
</evidence>
<accession>A0A7J0GGA9</accession>
<evidence type="ECO:0000313" key="2">
    <source>
        <dbReference type="EMBL" id="GFZ09857.1"/>
    </source>
</evidence>
<keyword evidence="1" id="KW-0472">Membrane</keyword>
<dbReference type="EMBL" id="BJWL01000021">
    <property type="protein sequence ID" value="GFZ09857.1"/>
    <property type="molecule type" value="Genomic_DNA"/>
</dbReference>
<feature type="transmembrane region" description="Helical" evidence="1">
    <location>
        <begin position="70"/>
        <end position="95"/>
    </location>
</feature>